<dbReference type="InterPro" id="IPR001046">
    <property type="entry name" value="NRAMP_fam"/>
</dbReference>
<dbReference type="GO" id="GO:0005886">
    <property type="term" value="C:plasma membrane"/>
    <property type="evidence" value="ECO:0007669"/>
    <property type="project" value="UniProtKB-SubCell"/>
</dbReference>
<comment type="function">
    <text evidence="6">H(+)-stimulated, divalent metal cation uptake system.</text>
</comment>
<dbReference type="KEGG" id="miz:BAB75_05495"/>
<dbReference type="GO" id="GO:0046872">
    <property type="term" value="F:metal ion binding"/>
    <property type="evidence" value="ECO:0007669"/>
    <property type="project" value="UniProtKB-UniRule"/>
</dbReference>
<feature type="transmembrane region" description="Helical" evidence="6">
    <location>
        <begin position="12"/>
        <end position="28"/>
    </location>
</feature>
<keyword evidence="5 6" id="KW-0472">Membrane</keyword>
<dbReference type="PRINTS" id="PR00447">
    <property type="entry name" value="NATRESASSCMP"/>
</dbReference>
<keyword evidence="10" id="KW-1185">Reference proteome</keyword>
<dbReference type="EMBL" id="LJFS01000009">
    <property type="protein sequence ID" value="KPG34915.1"/>
    <property type="molecule type" value="Genomic_DNA"/>
</dbReference>
<reference evidence="9 10" key="1">
    <citation type="submission" date="2015-09" db="EMBL/GenBank/DDBJ databases">
        <title>Genome Sequences of Mycobacterium immunogenum Isolates, Recuperated from a Chloraminated Drinking Water Distribution System Simulator Subjected to Episodes of Nitrification.</title>
        <authorList>
            <person name="Gomez-Alvarez V."/>
            <person name="Revetta R.P."/>
        </authorList>
    </citation>
    <scope>NUCLEOTIDE SEQUENCE [LARGE SCALE GENOMIC DNA]</scope>
    <source>
        <strain evidence="7 9">H008</strain>
        <strain evidence="8 10">H076</strain>
    </source>
</reference>
<evidence type="ECO:0000256" key="6">
    <source>
        <dbReference type="HAMAP-Rule" id="MF_00221"/>
    </source>
</evidence>
<protein>
    <recommendedName>
        <fullName evidence="6">Divalent metal cation transporter MntH</fullName>
    </recommendedName>
</protein>
<dbReference type="GO" id="GO:0034755">
    <property type="term" value="P:iron ion transmembrane transport"/>
    <property type="evidence" value="ECO:0007669"/>
    <property type="project" value="TreeGrafter"/>
</dbReference>
<organism evidence="7 9">
    <name type="scientific">Mycobacteroides immunogenum</name>
    <dbReference type="NCBI Taxonomy" id="83262"/>
    <lineage>
        <taxon>Bacteria</taxon>
        <taxon>Bacillati</taxon>
        <taxon>Actinomycetota</taxon>
        <taxon>Actinomycetes</taxon>
        <taxon>Mycobacteriales</taxon>
        <taxon>Mycobacteriaceae</taxon>
        <taxon>Mycobacteroides</taxon>
    </lineage>
</organism>
<dbReference type="GO" id="GO:0005384">
    <property type="term" value="F:manganese ion transmembrane transporter activity"/>
    <property type="evidence" value="ECO:0007669"/>
    <property type="project" value="TreeGrafter"/>
</dbReference>
<dbReference type="RefSeq" id="WP_043078831.1">
    <property type="nucleotide sequence ID" value="NZ_CP011530.1"/>
</dbReference>
<keyword evidence="4 6" id="KW-1133">Transmembrane helix</keyword>
<dbReference type="GO" id="GO:0015293">
    <property type="term" value="F:symporter activity"/>
    <property type="evidence" value="ECO:0007669"/>
    <property type="project" value="UniProtKB-UniRule"/>
</dbReference>
<feature type="transmembrane region" description="Helical" evidence="6">
    <location>
        <begin position="121"/>
        <end position="140"/>
    </location>
</feature>
<dbReference type="NCBIfam" id="TIGR01197">
    <property type="entry name" value="nramp"/>
    <property type="match status" value="1"/>
</dbReference>
<evidence type="ECO:0000256" key="3">
    <source>
        <dbReference type="ARBA" id="ARBA00022692"/>
    </source>
</evidence>
<accession>A0A7V8LLX5</accession>
<keyword evidence="6" id="KW-1003">Cell membrane</keyword>
<sequence>MLERQKQARPLRGLHLLGPAFVAAIAYVDPGNVASNVSAGAKYGFLLVWVIVTANVMAGLVQYLSAKLGLVSGQSLPEAIGQRMSRPTRLMFWLQAELVAIATDLAEVVGGAIALNLLFNLPLLLGGVITGIVSMALLTVQDRRGQRSFEYVISGLLAIIAIGFLASVVVEPPPLAEAAAGLIPRFQGTESLLLATAMLGATVMPHAVYLHSGLALDRHGQPEDGEPRRRLLRITRWDVSLAMVFAGAVNMAMLLVAATNLRGRDGVDTIEGAHAAVRDSLGPTVALLFAIGLLASGLASSSVGAYAGAMIMQGLLRRSVPIVARRLITLLPALAILAAGIDPTRALVLSQVVLSFGIPFALIPLIRLTSDRRLMGTDVNHRVTTLLGWIIAALISVLNVVLILLTLAN</sequence>
<feature type="transmembrane region" description="Helical" evidence="6">
    <location>
        <begin position="323"/>
        <end position="341"/>
    </location>
</feature>
<evidence type="ECO:0000256" key="2">
    <source>
        <dbReference type="ARBA" id="ARBA00022448"/>
    </source>
</evidence>
<feature type="transmembrane region" description="Helical" evidence="6">
    <location>
        <begin position="237"/>
        <end position="258"/>
    </location>
</feature>
<keyword evidence="6" id="KW-0769">Symport</keyword>
<evidence type="ECO:0000256" key="5">
    <source>
        <dbReference type="ARBA" id="ARBA00023136"/>
    </source>
</evidence>
<comment type="similarity">
    <text evidence="6">Belongs to the NRAMP family.</text>
</comment>
<keyword evidence="3 6" id="KW-0812">Transmembrane</keyword>
<evidence type="ECO:0000313" key="9">
    <source>
        <dbReference type="Proteomes" id="UP000037843"/>
    </source>
</evidence>
<keyword evidence="2 6" id="KW-0813">Transport</keyword>
<comment type="subcellular location">
    <subcellularLocation>
        <location evidence="6">Cell membrane</location>
        <topology evidence="6">Multi-pass membrane protein</topology>
    </subcellularLocation>
    <subcellularLocation>
        <location evidence="1">Membrane</location>
        <topology evidence="1">Multi-pass membrane protein</topology>
    </subcellularLocation>
</comment>
<feature type="transmembrane region" description="Helical" evidence="6">
    <location>
        <begin position="286"/>
        <end position="311"/>
    </location>
</feature>
<gene>
    <name evidence="6" type="primary">mntH</name>
    <name evidence="7" type="ORF">AN908_20830</name>
    <name evidence="8" type="ORF">AN912_08860</name>
</gene>
<dbReference type="Proteomes" id="UP000037962">
    <property type="component" value="Unassembled WGS sequence"/>
</dbReference>
<keyword evidence="6" id="KW-0406">Ion transport</keyword>
<feature type="transmembrane region" description="Helical" evidence="6">
    <location>
        <begin position="152"/>
        <end position="172"/>
    </location>
</feature>
<dbReference type="Pfam" id="PF01566">
    <property type="entry name" value="Nramp"/>
    <property type="match status" value="1"/>
</dbReference>
<dbReference type="EMBL" id="LJFO01000013">
    <property type="protein sequence ID" value="KPG06409.1"/>
    <property type="molecule type" value="Genomic_DNA"/>
</dbReference>
<evidence type="ECO:0000256" key="4">
    <source>
        <dbReference type="ARBA" id="ARBA00022989"/>
    </source>
</evidence>
<feature type="transmembrane region" description="Helical" evidence="6">
    <location>
        <begin position="192"/>
        <end position="216"/>
    </location>
</feature>
<feature type="transmembrane region" description="Helical" evidence="6">
    <location>
        <begin position="43"/>
        <end position="64"/>
    </location>
</feature>
<evidence type="ECO:0000313" key="10">
    <source>
        <dbReference type="Proteomes" id="UP000037962"/>
    </source>
</evidence>
<dbReference type="NCBIfam" id="NF037982">
    <property type="entry name" value="Nramp_1"/>
    <property type="match status" value="1"/>
</dbReference>
<dbReference type="NCBIfam" id="NF001923">
    <property type="entry name" value="PRK00701.1"/>
    <property type="match status" value="1"/>
</dbReference>
<evidence type="ECO:0000313" key="7">
    <source>
        <dbReference type="EMBL" id="KPG06409.1"/>
    </source>
</evidence>
<feature type="transmembrane region" description="Helical" evidence="6">
    <location>
        <begin position="347"/>
        <end position="366"/>
    </location>
</feature>
<name>A0A7V8LLX5_9MYCO</name>
<feature type="transmembrane region" description="Helical" evidence="6">
    <location>
        <begin position="386"/>
        <end position="408"/>
    </location>
</feature>
<dbReference type="GO" id="GO:0015086">
    <property type="term" value="F:cadmium ion transmembrane transporter activity"/>
    <property type="evidence" value="ECO:0007669"/>
    <property type="project" value="TreeGrafter"/>
</dbReference>
<feature type="transmembrane region" description="Helical" evidence="6">
    <location>
        <begin position="92"/>
        <end position="115"/>
    </location>
</feature>
<dbReference type="OrthoDB" id="9787548at2"/>
<dbReference type="PANTHER" id="PTHR11706">
    <property type="entry name" value="SOLUTE CARRIER PROTEIN FAMILY 11 MEMBER"/>
    <property type="match status" value="1"/>
</dbReference>
<evidence type="ECO:0000256" key="1">
    <source>
        <dbReference type="ARBA" id="ARBA00004141"/>
    </source>
</evidence>
<comment type="caution">
    <text evidence="7">The sequence shown here is derived from an EMBL/GenBank/DDBJ whole genome shotgun (WGS) entry which is preliminary data.</text>
</comment>
<proteinExistence type="inferred from homology"/>
<dbReference type="HAMAP" id="MF_00221">
    <property type="entry name" value="NRAMP"/>
    <property type="match status" value="1"/>
</dbReference>
<dbReference type="Proteomes" id="UP000037843">
    <property type="component" value="Unassembled WGS sequence"/>
</dbReference>
<dbReference type="PANTHER" id="PTHR11706:SF33">
    <property type="entry name" value="NATURAL RESISTANCE-ASSOCIATED MACROPHAGE PROTEIN 2"/>
    <property type="match status" value="1"/>
</dbReference>
<dbReference type="AlphaFoldDB" id="A0A7V8LLX5"/>
<dbReference type="GeneID" id="45763354"/>
<evidence type="ECO:0000313" key="8">
    <source>
        <dbReference type="EMBL" id="KPG34915.1"/>
    </source>
</evidence>